<accession>A0A9W8TGD4</accession>
<organism evidence="2 3">
    <name type="scientific">Xylaria arbuscula</name>
    <dbReference type="NCBI Taxonomy" id="114810"/>
    <lineage>
        <taxon>Eukaryota</taxon>
        <taxon>Fungi</taxon>
        <taxon>Dikarya</taxon>
        <taxon>Ascomycota</taxon>
        <taxon>Pezizomycotina</taxon>
        <taxon>Sordariomycetes</taxon>
        <taxon>Xylariomycetidae</taxon>
        <taxon>Xylariales</taxon>
        <taxon>Xylariaceae</taxon>
        <taxon>Xylaria</taxon>
    </lineage>
</organism>
<evidence type="ECO:0000256" key="1">
    <source>
        <dbReference type="SAM" id="MobiDB-lite"/>
    </source>
</evidence>
<evidence type="ECO:0000313" key="2">
    <source>
        <dbReference type="EMBL" id="KAJ3554229.1"/>
    </source>
</evidence>
<dbReference type="AlphaFoldDB" id="A0A9W8TGD4"/>
<name>A0A9W8TGD4_9PEZI</name>
<gene>
    <name evidence="2" type="ORF">NPX13_g10671</name>
</gene>
<protein>
    <submittedName>
        <fullName evidence="2">Uncharacterized protein</fullName>
    </submittedName>
</protein>
<sequence>MDRSQEDYFHLVAVINLKNPHDTQSRDCLRLCGRADEQYPIPSKFKVQDWELGEMGERYLLFYGKQVVPQPYKTPPTPTPADLPLKRLYNSMLKDNGDMYLPREQRNTEDGIMKEFTPHVFQAHQVLPERPVADMRRKRVHQGLPEGTPKEPAANNRHNQARDGPPEGAPKGPKRWVEDQIRQQQRNRDRHMSRIPRK</sequence>
<comment type="caution">
    <text evidence="2">The sequence shown here is derived from an EMBL/GenBank/DDBJ whole genome shotgun (WGS) entry which is preliminary data.</text>
</comment>
<reference evidence="2" key="1">
    <citation type="submission" date="2022-07" db="EMBL/GenBank/DDBJ databases">
        <title>Genome Sequence of Xylaria arbuscula.</title>
        <authorList>
            <person name="Buettner E."/>
        </authorList>
    </citation>
    <scope>NUCLEOTIDE SEQUENCE</scope>
    <source>
        <strain evidence="2">VT107</strain>
    </source>
</reference>
<keyword evidence="3" id="KW-1185">Reference proteome</keyword>
<dbReference type="Proteomes" id="UP001148614">
    <property type="component" value="Unassembled WGS sequence"/>
</dbReference>
<evidence type="ECO:0000313" key="3">
    <source>
        <dbReference type="Proteomes" id="UP001148614"/>
    </source>
</evidence>
<feature type="compositionally biased region" description="Basic and acidic residues" evidence="1">
    <location>
        <begin position="175"/>
        <end position="192"/>
    </location>
</feature>
<dbReference type="EMBL" id="JANPWZ010003112">
    <property type="protein sequence ID" value="KAJ3554229.1"/>
    <property type="molecule type" value="Genomic_DNA"/>
</dbReference>
<feature type="region of interest" description="Disordered" evidence="1">
    <location>
        <begin position="142"/>
        <end position="198"/>
    </location>
</feature>
<proteinExistence type="predicted"/>